<gene>
    <name evidence="1" type="ORF">CEXT_792911</name>
</gene>
<name>A0AAV4T2E5_CAEEX</name>
<dbReference type="Proteomes" id="UP001054945">
    <property type="component" value="Unassembled WGS sequence"/>
</dbReference>
<dbReference type="AlphaFoldDB" id="A0AAV4T2E5"/>
<comment type="caution">
    <text evidence="1">The sequence shown here is derived from an EMBL/GenBank/DDBJ whole genome shotgun (WGS) entry which is preliminary data.</text>
</comment>
<organism evidence="1 2">
    <name type="scientific">Caerostris extrusa</name>
    <name type="common">Bark spider</name>
    <name type="synonym">Caerostris bankana</name>
    <dbReference type="NCBI Taxonomy" id="172846"/>
    <lineage>
        <taxon>Eukaryota</taxon>
        <taxon>Metazoa</taxon>
        <taxon>Ecdysozoa</taxon>
        <taxon>Arthropoda</taxon>
        <taxon>Chelicerata</taxon>
        <taxon>Arachnida</taxon>
        <taxon>Araneae</taxon>
        <taxon>Araneomorphae</taxon>
        <taxon>Entelegynae</taxon>
        <taxon>Araneoidea</taxon>
        <taxon>Araneidae</taxon>
        <taxon>Caerostris</taxon>
    </lineage>
</organism>
<evidence type="ECO:0000313" key="1">
    <source>
        <dbReference type="EMBL" id="GIY39621.1"/>
    </source>
</evidence>
<proteinExistence type="predicted"/>
<sequence length="93" mass="10862">MRRSASFTVPVHSAKQKRAREISMTRSIRCFLGAIYYYECSLSRCSFQYSFFFLPLFGDSPGTRGREIVPQNRTRRFESIANTFRSRKQSGTM</sequence>
<dbReference type="EMBL" id="BPLR01010491">
    <property type="protein sequence ID" value="GIY39621.1"/>
    <property type="molecule type" value="Genomic_DNA"/>
</dbReference>
<evidence type="ECO:0000313" key="2">
    <source>
        <dbReference type="Proteomes" id="UP001054945"/>
    </source>
</evidence>
<accession>A0AAV4T2E5</accession>
<reference evidence="1 2" key="1">
    <citation type="submission" date="2021-06" db="EMBL/GenBank/DDBJ databases">
        <title>Caerostris extrusa draft genome.</title>
        <authorList>
            <person name="Kono N."/>
            <person name="Arakawa K."/>
        </authorList>
    </citation>
    <scope>NUCLEOTIDE SEQUENCE [LARGE SCALE GENOMIC DNA]</scope>
</reference>
<protein>
    <submittedName>
        <fullName evidence="1">Uncharacterized protein</fullName>
    </submittedName>
</protein>
<keyword evidence="2" id="KW-1185">Reference proteome</keyword>